<keyword evidence="3" id="KW-1185">Reference proteome</keyword>
<dbReference type="Gene3D" id="3.30.1460.30">
    <property type="entry name" value="YgaC/TfoX-N like chaperone"/>
    <property type="match status" value="1"/>
</dbReference>
<evidence type="ECO:0000313" key="2">
    <source>
        <dbReference type="EMBL" id="MCL7714573.1"/>
    </source>
</evidence>
<dbReference type="InterPro" id="IPR007076">
    <property type="entry name" value="TfoX_N"/>
</dbReference>
<feature type="domain" description="TfoX N-terminal" evidence="1">
    <location>
        <begin position="15"/>
        <end position="94"/>
    </location>
</feature>
<name>A0ABT0SGY1_9GAMM</name>
<accession>A0ABT0SGY1</accession>
<gene>
    <name evidence="2" type="ORF">K5L01_07960</name>
</gene>
<protein>
    <submittedName>
        <fullName evidence="2">TfoX/Sxy family protein</fullName>
    </submittedName>
</protein>
<dbReference type="Pfam" id="PF04993">
    <property type="entry name" value="TfoX_N"/>
    <property type="match status" value="1"/>
</dbReference>
<evidence type="ECO:0000259" key="1">
    <source>
        <dbReference type="Pfam" id="PF04993"/>
    </source>
</evidence>
<dbReference type="RefSeq" id="WP_250063667.1">
    <property type="nucleotide sequence ID" value="NZ_JAIKTS010000002.1"/>
</dbReference>
<dbReference type="SUPFAM" id="SSF159894">
    <property type="entry name" value="YgaC/TfoX-N like"/>
    <property type="match status" value="1"/>
</dbReference>
<comment type="caution">
    <text evidence="2">The sequence shown here is derived from an EMBL/GenBank/DDBJ whole genome shotgun (WGS) entry which is preliminary data.</text>
</comment>
<dbReference type="EMBL" id="JAIKTS010000002">
    <property type="protein sequence ID" value="MCL7714573.1"/>
    <property type="molecule type" value="Genomic_DNA"/>
</dbReference>
<sequence>MATDRGFVDYVAEQIALGPRLTHRRLFGEYALYVDDKGVAFACDNRLFVKPSAAADELAPQLPRLPPYPGAKGYPVADELLDDPDRLRELILRTAELMLPPKPRTKRARR</sequence>
<dbReference type="Proteomes" id="UP001431235">
    <property type="component" value="Unassembled WGS sequence"/>
</dbReference>
<reference evidence="2 3" key="1">
    <citation type="submission" date="2021-08" db="EMBL/GenBank/DDBJ databases">
        <title>Novel members of of the genus Stenotrophomonas from differernt environment.</title>
        <authorList>
            <person name="Deng Y."/>
        </authorList>
    </citation>
    <scope>NUCLEOTIDE SEQUENCE [LARGE SCALE GENOMIC DNA]</scope>
    <source>
        <strain evidence="2 3">CPCC 101365</strain>
    </source>
</reference>
<organism evidence="2 3">
    <name type="scientific">Stenotrophomonas mori</name>
    <dbReference type="NCBI Taxonomy" id="2871096"/>
    <lineage>
        <taxon>Bacteria</taxon>
        <taxon>Pseudomonadati</taxon>
        <taxon>Pseudomonadota</taxon>
        <taxon>Gammaproteobacteria</taxon>
        <taxon>Lysobacterales</taxon>
        <taxon>Lysobacteraceae</taxon>
        <taxon>Stenotrophomonas</taxon>
    </lineage>
</organism>
<evidence type="ECO:0000313" key="3">
    <source>
        <dbReference type="Proteomes" id="UP001431235"/>
    </source>
</evidence>
<proteinExistence type="predicted"/>